<protein>
    <submittedName>
        <fullName evidence="1">SapC family protein</fullName>
    </submittedName>
</protein>
<gene>
    <name evidence="1" type="ORF">WNY77_04635</name>
</gene>
<dbReference type="RefSeq" id="WP_342881050.1">
    <property type="nucleotide sequence ID" value="NZ_JBBMQS010000002.1"/>
</dbReference>
<name>A0ABU9SS14_9ALTE</name>
<dbReference type="Proteomes" id="UP001461163">
    <property type="component" value="Unassembled WGS sequence"/>
</dbReference>
<evidence type="ECO:0000313" key="1">
    <source>
        <dbReference type="EMBL" id="MEM5496676.1"/>
    </source>
</evidence>
<dbReference type="EMBL" id="JBBMQS010000002">
    <property type="protein sequence ID" value="MEM5496676.1"/>
    <property type="molecule type" value="Genomic_DNA"/>
</dbReference>
<reference evidence="1 2" key="1">
    <citation type="submission" date="2024-03" db="EMBL/GenBank/DDBJ databases">
        <title>Community enrichment and isolation of bacterial strains for fucoidan degradation.</title>
        <authorList>
            <person name="Sichert A."/>
        </authorList>
    </citation>
    <scope>NUCLEOTIDE SEQUENCE [LARGE SCALE GENOMIC DNA]</scope>
    <source>
        <strain evidence="1 2">AS12</strain>
    </source>
</reference>
<accession>A0ABU9SS14</accession>
<sequence>MAQPVLIDYKQHSKTLIKTQRGAEYGENVHFIPVIADEVRALALAYPICFLKDNNTGQFGLNVLTGFEAGENLFLQNSEWRTHYVPIHLRRQPFLVGVTENGAKPTSDNTVLTLDMDSARVNTEQGERLFDEKGNASAYLTQMVDLLGQLMSGNNRTEVFINALLEQDLIEELQLSITLKDGQQKRFDGLYNINEAKLAELKGQALEDFKMKGYLQASYLIAASTGHIQTLLNWKKQA</sequence>
<keyword evidence="2" id="KW-1185">Reference proteome</keyword>
<dbReference type="InterPro" id="IPR010836">
    <property type="entry name" value="SapC"/>
</dbReference>
<proteinExistence type="predicted"/>
<evidence type="ECO:0000313" key="2">
    <source>
        <dbReference type="Proteomes" id="UP001461163"/>
    </source>
</evidence>
<organism evidence="1 2">
    <name type="scientific">Paraglaciecola mesophila</name>
    <dbReference type="NCBI Taxonomy" id="197222"/>
    <lineage>
        <taxon>Bacteria</taxon>
        <taxon>Pseudomonadati</taxon>
        <taxon>Pseudomonadota</taxon>
        <taxon>Gammaproteobacteria</taxon>
        <taxon>Alteromonadales</taxon>
        <taxon>Alteromonadaceae</taxon>
        <taxon>Paraglaciecola</taxon>
    </lineage>
</organism>
<comment type="caution">
    <text evidence="1">The sequence shown here is derived from an EMBL/GenBank/DDBJ whole genome shotgun (WGS) entry which is preliminary data.</text>
</comment>
<dbReference type="Pfam" id="PF07277">
    <property type="entry name" value="SapC"/>
    <property type="match status" value="1"/>
</dbReference>